<dbReference type="InterPro" id="IPR001781">
    <property type="entry name" value="Znf_LIM"/>
</dbReference>
<dbReference type="PANTHER" id="PTHR47020">
    <property type="entry name" value="HILLARIN"/>
    <property type="match status" value="1"/>
</dbReference>
<dbReference type="Proteomes" id="UP001195483">
    <property type="component" value="Unassembled WGS sequence"/>
</dbReference>
<name>A0AAE0RTB2_9BIVA</name>
<evidence type="ECO:0000259" key="7">
    <source>
        <dbReference type="PROSITE" id="PS50023"/>
    </source>
</evidence>
<evidence type="ECO:0000313" key="9">
    <source>
        <dbReference type="Proteomes" id="UP001195483"/>
    </source>
</evidence>
<organism evidence="8 9">
    <name type="scientific">Potamilus streckersoni</name>
    <dbReference type="NCBI Taxonomy" id="2493646"/>
    <lineage>
        <taxon>Eukaryota</taxon>
        <taxon>Metazoa</taxon>
        <taxon>Spiralia</taxon>
        <taxon>Lophotrochozoa</taxon>
        <taxon>Mollusca</taxon>
        <taxon>Bivalvia</taxon>
        <taxon>Autobranchia</taxon>
        <taxon>Heteroconchia</taxon>
        <taxon>Palaeoheterodonta</taxon>
        <taxon>Unionida</taxon>
        <taxon>Unionoidea</taxon>
        <taxon>Unionidae</taxon>
        <taxon>Ambleminae</taxon>
        <taxon>Lampsilini</taxon>
        <taxon>Potamilus</taxon>
    </lineage>
</organism>
<keyword evidence="3 4" id="KW-0440">LIM domain</keyword>
<keyword evidence="2 4" id="KW-0862">Zinc</keyword>
<dbReference type="InterPro" id="IPR002931">
    <property type="entry name" value="Transglutaminase-like"/>
</dbReference>
<keyword evidence="5" id="KW-0175">Coiled coil</keyword>
<feature type="coiled-coil region" evidence="5">
    <location>
        <begin position="187"/>
        <end position="252"/>
    </location>
</feature>
<dbReference type="AlphaFoldDB" id="A0AAE0RTB2"/>
<dbReference type="Pfam" id="PF23265">
    <property type="entry name" value="Ig-like_KY"/>
    <property type="match status" value="3"/>
</dbReference>
<dbReference type="SMART" id="SM00132">
    <property type="entry name" value="LIM"/>
    <property type="match status" value="1"/>
</dbReference>
<accession>A0AAE0RTB2</accession>
<feature type="coiled-coil region" evidence="5">
    <location>
        <begin position="304"/>
        <end position="342"/>
    </location>
</feature>
<keyword evidence="9" id="KW-1185">Reference proteome</keyword>
<keyword evidence="1 4" id="KW-0479">Metal-binding</keyword>
<evidence type="ECO:0000256" key="1">
    <source>
        <dbReference type="ARBA" id="ARBA00022723"/>
    </source>
</evidence>
<reference evidence="8" key="1">
    <citation type="journal article" date="2021" name="Genome Biol. Evol.">
        <title>A High-Quality Reference Genome for a Parasitic Bivalve with Doubly Uniparental Inheritance (Bivalvia: Unionida).</title>
        <authorList>
            <person name="Smith C.H."/>
        </authorList>
    </citation>
    <scope>NUCLEOTIDE SEQUENCE</scope>
    <source>
        <strain evidence="8">CHS0354</strain>
    </source>
</reference>
<dbReference type="InterPro" id="IPR038765">
    <property type="entry name" value="Papain-like_cys_pep_sf"/>
</dbReference>
<dbReference type="Pfam" id="PF00412">
    <property type="entry name" value="LIM"/>
    <property type="match status" value="1"/>
</dbReference>
<reference evidence="8" key="3">
    <citation type="submission" date="2023-05" db="EMBL/GenBank/DDBJ databases">
        <authorList>
            <person name="Smith C.H."/>
        </authorList>
    </citation>
    <scope>NUCLEOTIDE SEQUENCE</scope>
    <source>
        <strain evidence="8">CHS0354</strain>
        <tissue evidence="8">Mantle</tissue>
    </source>
</reference>
<evidence type="ECO:0000256" key="3">
    <source>
        <dbReference type="ARBA" id="ARBA00023038"/>
    </source>
</evidence>
<evidence type="ECO:0000256" key="6">
    <source>
        <dbReference type="SAM" id="MobiDB-lite"/>
    </source>
</evidence>
<comment type="caution">
    <text evidence="8">The sequence shown here is derived from an EMBL/GenBank/DDBJ whole genome shotgun (WGS) entry which is preliminary data.</text>
</comment>
<dbReference type="SUPFAM" id="SSF54001">
    <property type="entry name" value="Cysteine proteinases"/>
    <property type="match status" value="1"/>
</dbReference>
<dbReference type="PROSITE" id="PS50023">
    <property type="entry name" value="LIM_DOMAIN_2"/>
    <property type="match status" value="1"/>
</dbReference>
<feature type="compositionally biased region" description="Basic and acidic residues" evidence="6">
    <location>
        <begin position="1020"/>
        <end position="1035"/>
    </location>
</feature>
<sequence length="1035" mass="119945">MATAEAESINRGFQRLSVLFRPRVLDGDKCFRCKEPVYHAEKIGPVHEVVFHRNCFKCIECGQHLTIKNFCVNQVEPKDKEVYCQNHYPRIGAARIDDASFGIRGAVMAQNNYRRMSKKLDPQVRKPGTVRIPNIDVQAVAIRRVLATPKAQEYTRAQLEQVRVSLGLESVSIQQDVQAQKMRANFQPKYKKKLEDAQRRLEEELRKEEDELFKTFKQEREREKRKLSDEMNKEWEVKLKELASMYEKEEKKKHPEEKQQLTIHFENKKKDLERSLKMKKIKKEMYATLRLKQKEQEATANLVEKQSQQMLELLATKKQELKKELEKELQTQTNMHNIEENDDAVKEIVQTLEVLEGQPVQLPAPHPPTWRKNEIYTDPNIFDEIDNRVVEVAQNEQISYTDLVNQLTDGLLSDLEKVRAIYRWLTVKDLNQMQFEDELQADTPMGLLRGIKYGTETYHVLFMRLCSYAGIHCREIKGHSKSVGYEPGMKIEPDKFQNTWNAVLIDDDWRFVQCNWGARHLVLNKDRKKEGKRDESTKDKIRYQYDEHYFLTDPDEFIQEFWPLEKEWQLLEAPITLEEFEALPFVRSVFFHYGMQFDRPLTGVLEADDKGGATVRIKVPEKFENELVFFYQLRFADKERQLESTYKGVSLERFVFQTMLDNMVIFGVHVPTSGDFFFEIFANKIEESNKITEDSNGVLSPFRLKCACKFKITCRTMNGKMHPLPDCASGEWGPKKAFRHFGITPILNNEQDNVSDSGSTSSCETPENAKAGIVNVENSIDLKLKIPMPLQFVAKLKFNNVETKILDPFVMLTVQNGILTVSITVPQLGQFGLDIYAKPKDAKDSNTLSHACKYLLNAIKVDSPVELPKVDQKIFARRGSATVGPLPIFSELGLKAVSHKDPQILCQDTNKLTVELFAPTTLEVSYQFIREPDEDCRQFVTMVREGKDNTAVKFFIKMEKRGCFLLSVYARNREAPGREMPNVFNYMINHKVKATNMGFPVKIEEKKSSGGLFKKSIFGSKKDKSKEKDKQKEKK</sequence>
<protein>
    <recommendedName>
        <fullName evidence="7">LIM zinc-binding domain-containing protein</fullName>
    </recommendedName>
</protein>
<dbReference type="GO" id="GO:0046872">
    <property type="term" value="F:metal ion binding"/>
    <property type="evidence" value="ECO:0007669"/>
    <property type="project" value="UniProtKB-KW"/>
</dbReference>
<dbReference type="PROSITE" id="PS00478">
    <property type="entry name" value="LIM_DOMAIN_1"/>
    <property type="match status" value="1"/>
</dbReference>
<feature type="region of interest" description="Disordered" evidence="6">
    <location>
        <begin position="1014"/>
        <end position="1035"/>
    </location>
</feature>
<feature type="domain" description="LIM zinc-binding" evidence="7">
    <location>
        <begin position="28"/>
        <end position="94"/>
    </location>
</feature>
<evidence type="ECO:0000256" key="4">
    <source>
        <dbReference type="PROSITE-ProRule" id="PRU00125"/>
    </source>
</evidence>
<dbReference type="SMART" id="SM00460">
    <property type="entry name" value="TGc"/>
    <property type="match status" value="1"/>
</dbReference>
<evidence type="ECO:0000313" key="8">
    <source>
        <dbReference type="EMBL" id="KAK3579155.1"/>
    </source>
</evidence>
<dbReference type="Gene3D" id="2.10.110.10">
    <property type="entry name" value="Cysteine Rich Protein"/>
    <property type="match status" value="1"/>
</dbReference>
<dbReference type="InterPro" id="IPR056564">
    <property type="entry name" value="Ig-like_KY"/>
</dbReference>
<dbReference type="EMBL" id="JAEAOA010001340">
    <property type="protein sequence ID" value="KAK3579155.1"/>
    <property type="molecule type" value="Genomic_DNA"/>
</dbReference>
<dbReference type="PANTHER" id="PTHR47020:SF1">
    <property type="entry name" value="HILLARIN"/>
    <property type="match status" value="1"/>
</dbReference>
<proteinExistence type="predicted"/>
<dbReference type="InterPro" id="IPR053041">
    <property type="entry name" value="Transglut-like_Superfamily_Mod"/>
</dbReference>
<evidence type="ECO:0000256" key="2">
    <source>
        <dbReference type="ARBA" id="ARBA00022833"/>
    </source>
</evidence>
<evidence type="ECO:0000256" key="5">
    <source>
        <dbReference type="SAM" id="Coils"/>
    </source>
</evidence>
<reference evidence="8" key="2">
    <citation type="journal article" date="2021" name="Genome Biol. Evol.">
        <title>Developing a high-quality reference genome for a parasitic bivalve with doubly uniparental inheritance (Bivalvia: Unionida).</title>
        <authorList>
            <person name="Smith C.H."/>
        </authorList>
    </citation>
    <scope>NUCLEOTIDE SEQUENCE</scope>
    <source>
        <strain evidence="8">CHS0354</strain>
        <tissue evidence="8">Mantle</tissue>
    </source>
</reference>
<gene>
    <name evidence="8" type="ORF">CHS0354_022178</name>
</gene>